<dbReference type="Proteomes" id="UP001056012">
    <property type="component" value="Chromosome 5"/>
</dbReference>
<dbReference type="VEuPathDB" id="FungiDB:yc1106_06850"/>
<evidence type="ECO:0000259" key="3">
    <source>
        <dbReference type="Pfam" id="PF20684"/>
    </source>
</evidence>
<gene>
    <name evidence="4" type="ORF">yc1106_06850</name>
</gene>
<feature type="region of interest" description="Disordered" evidence="1">
    <location>
        <begin position="203"/>
        <end position="222"/>
    </location>
</feature>
<evidence type="ECO:0000313" key="5">
    <source>
        <dbReference type="Proteomes" id="UP001056012"/>
    </source>
</evidence>
<organism evidence="4 5">
    <name type="scientific">Curvularia clavata</name>
    <dbReference type="NCBI Taxonomy" id="95742"/>
    <lineage>
        <taxon>Eukaryota</taxon>
        <taxon>Fungi</taxon>
        <taxon>Dikarya</taxon>
        <taxon>Ascomycota</taxon>
        <taxon>Pezizomycotina</taxon>
        <taxon>Dothideomycetes</taxon>
        <taxon>Pleosporomycetidae</taxon>
        <taxon>Pleosporales</taxon>
        <taxon>Pleosporineae</taxon>
        <taxon>Pleosporaceae</taxon>
        <taxon>Curvularia</taxon>
    </lineage>
</organism>
<keyword evidence="2" id="KW-0472">Membrane</keyword>
<dbReference type="InterPro" id="IPR049326">
    <property type="entry name" value="Rhodopsin_dom_fungi"/>
</dbReference>
<keyword evidence="5" id="KW-1185">Reference proteome</keyword>
<keyword evidence="2" id="KW-1133">Transmembrane helix</keyword>
<feature type="transmembrane region" description="Helical" evidence="2">
    <location>
        <begin position="37"/>
        <end position="59"/>
    </location>
</feature>
<evidence type="ECO:0000256" key="2">
    <source>
        <dbReference type="SAM" id="Phobius"/>
    </source>
</evidence>
<dbReference type="OrthoDB" id="3918601at2759"/>
<evidence type="ECO:0000256" key="1">
    <source>
        <dbReference type="SAM" id="MobiDB-lite"/>
    </source>
</evidence>
<protein>
    <recommendedName>
        <fullName evidence="3">Rhodopsin domain-containing protein</fullName>
    </recommendedName>
</protein>
<dbReference type="EMBL" id="CP089278">
    <property type="protein sequence ID" value="USP79576.1"/>
    <property type="molecule type" value="Genomic_DNA"/>
</dbReference>
<feature type="transmembrane region" description="Helical" evidence="2">
    <location>
        <begin position="6"/>
        <end position="25"/>
    </location>
</feature>
<proteinExistence type="predicted"/>
<feature type="compositionally biased region" description="Polar residues" evidence="1">
    <location>
        <begin position="204"/>
        <end position="222"/>
    </location>
</feature>
<dbReference type="AlphaFoldDB" id="A0A9Q8ZCB0"/>
<sequence length="222" mass="24778">MDAVKIISWTIAVVVAVVLIVRQSIKAMILRKAGLDDGFILLASVFAISLSVTTLALAADHPDSSASFNSEQEEVISKGYYASELFYISAICFPKLSILILFYNIVGELIYREHGWIRTCAKSLTLHFLCTVNDSTINHRASTLIGRKAKRTGLEHLHTTSRYYKKQQRASESAVTKFQQMVTMERIASSSASTFLRAFKKGTDSTPENTMYQSSKSEFMLL</sequence>
<accession>A0A9Q8ZCB0</accession>
<evidence type="ECO:0000313" key="4">
    <source>
        <dbReference type="EMBL" id="USP79576.1"/>
    </source>
</evidence>
<feature type="domain" description="Rhodopsin" evidence="3">
    <location>
        <begin position="22"/>
        <end position="120"/>
    </location>
</feature>
<dbReference type="Pfam" id="PF20684">
    <property type="entry name" value="Fung_rhodopsin"/>
    <property type="match status" value="1"/>
</dbReference>
<reference evidence="4" key="1">
    <citation type="submission" date="2021-12" db="EMBL/GenBank/DDBJ databases">
        <title>Curvularia clavata genome.</title>
        <authorList>
            <person name="Cao Y."/>
        </authorList>
    </citation>
    <scope>NUCLEOTIDE SEQUENCE</scope>
    <source>
        <strain evidence="4">Yc1106</strain>
    </source>
</reference>
<keyword evidence="2" id="KW-0812">Transmembrane</keyword>
<feature type="transmembrane region" description="Helical" evidence="2">
    <location>
        <begin position="85"/>
        <end position="106"/>
    </location>
</feature>
<name>A0A9Q8ZCB0_CURCL</name>